<comment type="caution">
    <text evidence="1">The sequence shown here is derived from an EMBL/GenBank/DDBJ whole genome shotgun (WGS) entry which is preliminary data.</text>
</comment>
<protein>
    <submittedName>
        <fullName evidence="1">Uncharacterized protein</fullName>
    </submittedName>
</protein>
<organism evidence="1 2">
    <name type="scientific">Paragonimus heterotremus</name>
    <dbReference type="NCBI Taxonomy" id="100268"/>
    <lineage>
        <taxon>Eukaryota</taxon>
        <taxon>Metazoa</taxon>
        <taxon>Spiralia</taxon>
        <taxon>Lophotrochozoa</taxon>
        <taxon>Platyhelminthes</taxon>
        <taxon>Trematoda</taxon>
        <taxon>Digenea</taxon>
        <taxon>Plagiorchiida</taxon>
        <taxon>Troglotremata</taxon>
        <taxon>Troglotrematidae</taxon>
        <taxon>Paragonimus</taxon>
    </lineage>
</organism>
<name>A0A8J4SJZ8_9TREM</name>
<reference evidence="1" key="1">
    <citation type="submission" date="2019-05" db="EMBL/GenBank/DDBJ databases">
        <title>Annotation for the trematode Paragonimus heterotremus.</title>
        <authorList>
            <person name="Choi Y.-J."/>
        </authorList>
    </citation>
    <scope>NUCLEOTIDE SEQUENCE</scope>
    <source>
        <strain evidence="1">LC</strain>
    </source>
</reference>
<evidence type="ECO:0000313" key="2">
    <source>
        <dbReference type="Proteomes" id="UP000748531"/>
    </source>
</evidence>
<dbReference type="EMBL" id="LUCH01018472">
    <property type="protein sequence ID" value="KAF5394457.1"/>
    <property type="molecule type" value="Genomic_DNA"/>
</dbReference>
<dbReference type="AlphaFoldDB" id="A0A8J4SJZ8"/>
<accession>A0A8J4SJZ8</accession>
<keyword evidence="2" id="KW-1185">Reference proteome</keyword>
<sequence length="75" mass="8263">MFSHPLVEKAERQEVAVIPAEDVSETATLLAKGFSASGELRRIDAAEDTACHLSRYRNITYLPEGQHILLNLPTA</sequence>
<evidence type="ECO:0000313" key="1">
    <source>
        <dbReference type="EMBL" id="KAF5394457.1"/>
    </source>
</evidence>
<proteinExistence type="predicted"/>
<dbReference type="Proteomes" id="UP000748531">
    <property type="component" value="Unassembled WGS sequence"/>
</dbReference>
<dbReference type="OrthoDB" id="275637at2759"/>
<gene>
    <name evidence="1" type="ORF">PHET_11468</name>
</gene>